<feature type="region of interest" description="Disordered" evidence="1">
    <location>
        <begin position="313"/>
        <end position="391"/>
    </location>
</feature>
<feature type="compositionally biased region" description="Polar residues" evidence="1">
    <location>
        <begin position="381"/>
        <end position="391"/>
    </location>
</feature>
<dbReference type="Proteomes" id="UP000678317">
    <property type="component" value="Unassembled WGS sequence"/>
</dbReference>
<dbReference type="EMBL" id="JAGFBM010000003">
    <property type="protein sequence ID" value="MBO3084489.1"/>
    <property type="molecule type" value="Genomic_DNA"/>
</dbReference>
<evidence type="ECO:0000313" key="4">
    <source>
        <dbReference type="Proteomes" id="UP000678317"/>
    </source>
</evidence>
<feature type="compositionally biased region" description="Low complexity" evidence="1">
    <location>
        <begin position="360"/>
        <end position="380"/>
    </location>
</feature>
<gene>
    <name evidence="3" type="ORF">J4035_07530</name>
</gene>
<dbReference type="RefSeq" id="WP_208289239.1">
    <property type="nucleotide sequence ID" value="NZ_CP074404.1"/>
</dbReference>
<dbReference type="InterPro" id="IPR003615">
    <property type="entry name" value="HNH_nuc"/>
</dbReference>
<protein>
    <submittedName>
        <fullName evidence="3">DUF222 domain-containing protein</fullName>
    </submittedName>
</protein>
<feature type="compositionally biased region" description="Pro residues" evidence="1">
    <location>
        <begin position="347"/>
        <end position="359"/>
    </location>
</feature>
<reference evidence="3 4" key="1">
    <citation type="submission" date="2021-03" db="EMBL/GenBank/DDBJ databases">
        <title>novel species in genus Cellulomonas.</title>
        <authorList>
            <person name="Zhang G."/>
        </authorList>
    </citation>
    <scope>NUCLEOTIDE SEQUENCE [LARGE SCALE GENOMIC DNA]</scope>
    <source>
        <strain evidence="4">zg-ZUI188</strain>
    </source>
</reference>
<accession>A0ABS3SFG1</accession>
<dbReference type="Pfam" id="PF02720">
    <property type="entry name" value="DUF222"/>
    <property type="match status" value="1"/>
</dbReference>
<dbReference type="InterPro" id="IPR003870">
    <property type="entry name" value="DUF222"/>
</dbReference>
<evidence type="ECO:0000256" key="1">
    <source>
        <dbReference type="SAM" id="MobiDB-lite"/>
    </source>
</evidence>
<comment type="caution">
    <text evidence="3">The sequence shown here is derived from an EMBL/GenBank/DDBJ whole genome shotgun (WGS) entry which is preliminary data.</text>
</comment>
<sequence>MIAEASPRVNEVLASPRGQATLVGMACEQVQPTFSRTLARWVAAQDPAAHEADHQAQRRERFLHLSDRADGTHVRGRLDRMTGHAFRLALEAVGEAPGADRSPEQARADALGALAEKVLALPETGSGAAVRPHVSLIMSEESWVGLRGLRGLTAGAATDGAATEVALTRAPALEDGTPVPTSEALRILCDCDVTRIVVDAESQPVDLGRTQRLYTGVQRRAIIARDGGCIWPGCGKPARWCEIHHIRWWDRDGGVTSLENAALLCSFHHHEIHRYDLSIERVAGAVGRGARPGAPPGDRYVFRLPDGSVVGRSGAATLPAPGLPSGATAELSAAHGTPGEPTGAPQDRPPGRPAQPTGPPGRSTAATGPPPRAQAARGPTVTSQPSLDLGP</sequence>
<feature type="domain" description="HNH nuclease" evidence="2">
    <location>
        <begin position="217"/>
        <end position="270"/>
    </location>
</feature>
<evidence type="ECO:0000259" key="2">
    <source>
        <dbReference type="SMART" id="SM00507"/>
    </source>
</evidence>
<dbReference type="CDD" id="cd00085">
    <property type="entry name" value="HNHc"/>
    <property type="match status" value="1"/>
</dbReference>
<organism evidence="3 4">
    <name type="scientific">Cellulomonas fengjieae</name>
    <dbReference type="NCBI Taxonomy" id="2819978"/>
    <lineage>
        <taxon>Bacteria</taxon>
        <taxon>Bacillati</taxon>
        <taxon>Actinomycetota</taxon>
        <taxon>Actinomycetes</taxon>
        <taxon>Micrococcales</taxon>
        <taxon>Cellulomonadaceae</taxon>
        <taxon>Cellulomonas</taxon>
    </lineage>
</organism>
<dbReference type="SMART" id="SM00507">
    <property type="entry name" value="HNHc"/>
    <property type="match status" value="1"/>
</dbReference>
<keyword evidence="4" id="KW-1185">Reference proteome</keyword>
<evidence type="ECO:0000313" key="3">
    <source>
        <dbReference type="EMBL" id="MBO3084489.1"/>
    </source>
</evidence>
<proteinExistence type="predicted"/>
<name>A0ABS3SFG1_9CELL</name>